<accession>A0A6A6B409</accession>
<feature type="transmembrane region" description="Helical" evidence="2">
    <location>
        <begin position="9"/>
        <end position="32"/>
    </location>
</feature>
<name>A0A6A6B409_9PEZI</name>
<dbReference type="GeneID" id="54299980"/>
<feature type="compositionally biased region" description="Low complexity" evidence="1">
    <location>
        <begin position="319"/>
        <end position="332"/>
    </location>
</feature>
<feature type="compositionally biased region" description="Pro residues" evidence="1">
    <location>
        <begin position="460"/>
        <end position="472"/>
    </location>
</feature>
<keyword evidence="4" id="KW-1185">Reference proteome</keyword>
<evidence type="ECO:0000256" key="2">
    <source>
        <dbReference type="SAM" id="Phobius"/>
    </source>
</evidence>
<keyword evidence="2" id="KW-1133">Transmembrane helix</keyword>
<evidence type="ECO:0000313" key="4">
    <source>
        <dbReference type="Proteomes" id="UP000799438"/>
    </source>
</evidence>
<gene>
    <name evidence="3" type="ORF">K452DRAFT_301660</name>
</gene>
<organism evidence="3 4">
    <name type="scientific">Aplosporella prunicola CBS 121167</name>
    <dbReference type="NCBI Taxonomy" id="1176127"/>
    <lineage>
        <taxon>Eukaryota</taxon>
        <taxon>Fungi</taxon>
        <taxon>Dikarya</taxon>
        <taxon>Ascomycota</taxon>
        <taxon>Pezizomycotina</taxon>
        <taxon>Dothideomycetes</taxon>
        <taxon>Dothideomycetes incertae sedis</taxon>
        <taxon>Botryosphaeriales</taxon>
        <taxon>Aplosporellaceae</taxon>
        <taxon>Aplosporella</taxon>
    </lineage>
</organism>
<feature type="region of interest" description="Disordered" evidence="1">
    <location>
        <begin position="439"/>
        <end position="512"/>
    </location>
</feature>
<dbReference type="OrthoDB" id="186626at2759"/>
<reference evidence="3" key="1">
    <citation type="journal article" date="2020" name="Stud. Mycol.">
        <title>101 Dothideomycetes genomes: a test case for predicting lifestyles and emergence of pathogens.</title>
        <authorList>
            <person name="Haridas S."/>
            <person name="Albert R."/>
            <person name="Binder M."/>
            <person name="Bloem J."/>
            <person name="Labutti K."/>
            <person name="Salamov A."/>
            <person name="Andreopoulos B."/>
            <person name="Baker S."/>
            <person name="Barry K."/>
            <person name="Bills G."/>
            <person name="Bluhm B."/>
            <person name="Cannon C."/>
            <person name="Castanera R."/>
            <person name="Culley D."/>
            <person name="Daum C."/>
            <person name="Ezra D."/>
            <person name="Gonzalez J."/>
            <person name="Henrissat B."/>
            <person name="Kuo A."/>
            <person name="Liang C."/>
            <person name="Lipzen A."/>
            <person name="Lutzoni F."/>
            <person name="Magnuson J."/>
            <person name="Mondo S."/>
            <person name="Nolan M."/>
            <person name="Ohm R."/>
            <person name="Pangilinan J."/>
            <person name="Park H.-J."/>
            <person name="Ramirez L."/>
            <person name="Alfaro M."/>
            <person name="Sun H."/>
            <person name="Tritt A."/>
            <person name="Yoshinaga Y."/>
            <person name="Zwiers L.-H."/>
            <person name="Turgeon B."/>
            <person name="Goodwin S."/>
            <person name="Spatafora J."/>
            <person name="Crous P."/>
            <person name="Grigoriev I."/>
        </authorList>
    </citation>
    <scope>NUCLEOTIDE SEQUENCE</scope>
    <source>
        <strain evidence="3">CBS 121167</strain>
    </source>
</reference>
<keyword evidence="2" id="KW-0812">Transmembrane</keyword>
<evidence type="ECO:0000313" key="3">
    <source>
        <dbReference type="EMBL" id="KAF2137944.1"/>
    </source>
</evidence>
<feature type="region of interest" description="Disordered" evidence="1">
    <location>
        <begin position="308"/>
        <end position="332"/>
    </location>
</feature>
<dbReference type="Proteomes" id="UP000799438">
    <property type="component" value="Unassembled WGS sequence"/>
</dbReference>
<feature type="compositionally biased region" description="Polar residues" evidence="1">
    <location>
        <begin position="500"/>
        <end position="512"/>
    </location>
</feature>
<keyword evidence="2" id="KW-0472">Membrane</keyword>
<dbReference type="AlphaFoldDB" id="A0A6A6B409"/>
<dbReference type="EMBL" id="ML995499">
    <property type="protein sequence ID" value="KAF2137944.1"/>
    <property type="molecule type" value="Genomic_DNA"/>
</dbReference>
<dbReference type="RefSeq" id="XP_033393659.1">
    <property type="nucleotide sequence ID" value="XM_033542483.1"/>
</dbReference>
<evidence type="ECO:0000256" key="1">
    <source>
        <dbReference type="SAM" id="MobiDB-lite"/>
    </source>
</evidence>
<sequence>MAPAQLSSAALRAVSVLLLPVTLYLLVLLRVYNACFSSRRPVRSPADWQTILITAAPSSASTALGLARVLYTAGHKVIVASPEPVAYTSPLRLSRAVSKFRRLDTPGPERRPNDELRIVLSLILHERPTLWIPVEARDAALLKETLDAEAARPRPRVRCAVLAPDRSVARLMRDEAAFADFVASLGTEARAPDAYVVRSRNEVHRILSGGAWKQQFAAVRLEPESTAATVARNGLLPFPDQSEDSEGDEARDEVVWLPRPSMNETYEQVASLSISREQPWRLRQAVDGERYTAHALVLRGAVATFVVSRPPDDGPQTPSSARASTPAGSASSAAILPSASPLHSSLLAFTRASAAALPTAPSTHLSLNFAVATAPASTGTTTRFRPLACAAVPPPCFPRDSAAAARLAALYLSAAERDASAPAALPAPPLTAQAVIASTARPRTPTEPRPRSVAAVGALPTPPGSPCSPSPPRSEKQHYQQHANHDGSFNIATPRPSPRTYHSTPAATPTRQLPSVVHLAPLSVVPPSSSPAASSAPPPGTHHLPHTLLTLFLLPLLSLFSLVFGPRAFGPALKDLRHSALEAARRAFEWEDRVWCAWDMGPWVWWWGWGGVWGGVE</sequence>
<proteinExistence type="predicted"/>
<protein>
    <submittedName>
        <fullName evidence="3">Uncharacterized protein</fullName>
    </submittedName>
</protein>